<dbReference type="InterPro" id="IPR041522">
    <property type="entry name" value="CdaR_GGDEF"/>
</dbReference>
<evidence type="ECO:0000313" key="5">
    <source>
        <dbReference type="Proteomes" id="UP000292373"/>
    </source>
</evidence>
<dbReference type="AlphaFoldDB" id="A0A4Q9KDH3"/>
<keyword evidence="5" id="KW-1185">Reference proteome</keyword>
<dbReference type="InterPro" id="IPR025736">
    <property type="entry name" value="PucR_C-HTH_dom"/>
</dbReference>
<dbReference type="InterPro" id="IPR051448">
    <property type="entry name" value="CdaR-like_regulators"/>
</dbReference>
<evidence type="ECO:0000259" key="2">
    <source>
        <dbReference type="Pfam" id="PF13556"/>
    </source>
</evidence>
<gene>
    <name evidence="4" type="ORF">ET989_08605</name>
</gene>
<dbReference type="OrthoDB" id="3246591at2"/>
<dbReference type="Gene3D" id="1.10.10.2840">
    <property type="entry name" value="PucR C-terminal helix-turn-helix domain"/>
    <property type="match status" value="1"/>
</dbReference>
<sequence>MGVEEPDWMPAPRARSAMSRRLASASAAMTTAALAEITRRYPWFSDLDADNRSSVTLVVRAGVDGFVHWFAGTTTSAEQRNIFSAAPRSLTTRLALQQTVDLIRTTVETVEQQINTALPRSDRQTLTLAVLQYSREIAFDAAEVYARAAETRGAWDARLEALVMDAVVRGDADESVVSRASTLGWHSPEGLCVVIGELPASDAALRELRTHAAKAGLDVLASVQGPRLVVLLGGDFQTEDEALDHVADLTGSFGDGPVVVGPVVGDLVEAVISARAATSGRRAAPAWADAPRPVSARALLPERALAGDGHARRELAHDIFGPLAGHAGDLVSTLEAYWASGTSIEATARRLFIHPNTVRYRLGRIEDLTGYAPSDPRGSYVLRLAGTLGRLLD</sequence>
<dbReference type="PANTHER" id="PTHR33744:SF7">
    <property type="entry name" value="PUCR FAMILY TRANSCRIPTIONAL REGULATOR"/>
    <property type="match status" value="1"/>
</dbReference>
<evidence type="ECO:0000313" key="4">
    <source>
        <dbReference type="EMBL" id="TBT84705.1"/>
    </source>
</evidence>
<dbReference type="Pfam" id="PF13556">
    <property type="entry name" value="HTH_30"/>
    <property type="match status" value="1"/>
</dbReference>
<name>A0A4Q9KDH3_9ACTN</name>
<dbReference type="EMBL" id="SDMQ01000007">
    <property type="protein sequence ID" value="TBT84705.1"/>
    <property type="molecule type" value="Genomic_DNA"/>
</dbReference>
<feature type="domain" description="CdaR GGDEF-like" evidence="3">
    <location>
        <begin position="169"/>
        <end position="279"/>
    </location>
</feature>
<comment type="similarity">
    <text evidence="1">Belongs to the CdaR family.</text>
</comment>
<accession>A0A4Q9KDH3</accession>
<evidence type="ECO:0000256" key="1">
    <source>
        <dbReference type="ARBA" id="ARBA00006754"/>
    </source>
</evidence>
<dbReference type="Pfam" id="PF17853">
    <property type="entry name" value="GGDEF_2"/>
    <property type="match status" value="1"/>
</dbReference>
<protein>
    <submittedName>
        <fullName evidence="4">PucR family transcriptional regulator</fullName>
    </submittedName>
</protein>
<organism evidence="4 5">
    <name type="scientific">Propioniciclava sinopodophylli</name>
    <dbReference type="NCBI Taxonomy" id="1837344"/>
    <lineage>
        <taxon>Bacteria</taxon>
        <taxon>Bacillati</taxon>
        <taxon>Actinomycetota</taxon>
        <taxon>Actinomycetes</taxon>
        <taxon>Propionibacteriales</taxon>
        <taxon>Propionibacteriaceae</taxon>
        <taxon>Propioniciclava</taxon>
    </lineage>
</organism>
<dbReference type="InterPro" id="IPR042070">
    <property type="entry name" value="PucR_C-HTH_sf"/>
</dbReference>
<comment type="caution">
    <text evidence="4">The sequence shown here is derived from an EMBL/GenBank/DDBJ whole genome shotgun (WGS) entry which is preliminary data.</text>
</comment>
<evidence type="ECO:0000259" key="3">
    <source>
        <dbReference type="Pfam" id="PF17853"/>
    </source>
</evidence>
<feature type="domain" description="PucR C-terminal helix-turn-helix" evidence="2">
    <location>
        <begin position="330"/>
        <end position="385"/>
    </location>
</feature>
<dbReference type="PANTHER" id="PTHR33744">
    <property type="entry name" value="CARBOHYDRATE DIACID REGULATOR"/>
    <property type="match status" value="1"/>
</dbReference>
<reference evidence="4 5" key="1">
    <citation type="submission" date="2019-01" db="EMBL/GenBank/DDBJ databases">
        <title>Lactibacter flavus gen. nov., sp. nov., a novel bacterium of the family Propionibacteriaceae isolated from raw milk and dairy products.</title>
        <authorList>
            <person name="Huptas C."/>
            <person name="Wenning M."/>
            <person name="Breitenwieser F."/>
            <person name="Doll E."/>
            <person name="Von Neubeck M."/>
            <person name="Busse H.-J."/>
            <person name="Scherer S."/>
        </authorList>
    </citation>
    <scope>NUCLEOTIDE SEQUENCE [LARGE SCALE GENOMIC DNA]</scope>
    <source>
        <strain evidence="4 5">KCTC 33808</strain>
    </source>
</reference>
<dbReference type="Proteomes" id="UP000292373">
    <property type="component" value="Unassembled WGS sequence"/>
</dbReference>
<dbReference type="RefSeq" id="WP_131168127.1">
    <property type="nucleotide sequence ID" value="NZ_SDMQ01000007.1"/>
</dbReference>
<proteinExistence type="inferred from homology"/>